<evidence type="ECO:0000256" key="2">
    <source>
        <dbReference type="ARBA" id="ARBA00023163"/>
    </source>
</evidence>
<dbReference type="InterPro" id="IPR057727">
    <property type="entry name" value="WCX_dom"/>
</dbReference>
<sequence length="303" mass="34506">MEKVERLISIIMILLRKEIVPSREFAQLFGVTKRTILRDMETLSLSNIPIYAVAGAHGGYGIMDTYKMDKRLLSSADLEHILTALGGLEQILLSEEVEITIKKIEAMVNPSASTGTIQLSFYDWAGRSELRHILKSCQEAISGKKVLAFDYIDKNGTATHRTVEPAQLHFSENSWYLHGFCLERRAERIFKLSRIDRLTVKPQTFVPREVRPESAPEPGYRPELVEVQAWITPGVKDRFIERYGHRSVRPHGPGKFRATIHVPQSPIGFQFLAGFGTDVEIAEPPSYVEKFREYLLEMVKKYG</sequence>
<dbReference type="GO" id="GO:0003700">
    <property type="term" value="F:DNA-binding transcription factor activity"/>
    <property type="evidence" value="ECO:0007669"/>
    <property type="project" value="InterPro"/>
</dbReference>
<gene>
    <name evidence="4" type="ORF">FFV09_10280</name>
</gene>
<dbReference type="InterPro" id="IPR028349">
    <property type="entry name" value="PafC-like"/>
</dbReference>
<keyword evidence="5" id="KW-1185">Reference proteome</keyword>
<dbReference type="InterPro" id="IPR036388">
    <property type="entry name" value="WH-like_DNA-bd_sf"/>
</dbReference>
<evidence type="ECO:0000259" key="3">
    <source>
        <dbReference type="PROSITE" id="PS51000"/>
    </source>
</evidence>
<dbReference type="Pfam" id="PF25583">
    <property type="entry name" value="WCX"/>
    <property type="match status" value="1"/>
</dbReference>
<dbReference type="OrthoDB" id="9815009at2"/>
<dbReference type="InterPro" id="IPR026881">
    <property type="entry name" value="WYL_dom"/>
</dbReference>
<dbReference type="Gene3D" id="1.10.10.10">
    <property type="entry name" value="Winged helix-like DNA-binding domain superfamily/Winged helix DNA-binding domain"/>
    <property type="match status" value="1"/>
</dbReference>
<evidence type="ECO:0000313" key="5">
    <source>
        <dbReference type="Proteomes" id="UP000316968"/>
    </source>
</evidence>
<dbReference type="InterPro" id="IPR001034">
    <property type="entry name" value="DeoR_HTH"/>
</dbReference>
<accession>A0A4Y6UU32</accession>
<dbReference type="Pfam" id="PF08279">
    <property type="entry name" value="HTH_11"/>
    <property type="match status" value="1"/>
</dbReference>
<dbReference type="PANTHER" id="PTHR34580:SF1">
    <property type="entry name" value="PROTEIN PAFC"/>
    <property type="match status" value="1"/>
</dbReference>
<organism evidence="4 5">
    <name type="scientific">Saccharibacillus brassicae</name>
    <dbReference type="NCBI Taxonomy" id="2583377"/>
    <lineage>
        <taxon>Bacteria</taxon>
        <taxon>Bacillati</taxon>
        <taxon>Bacillota</taxon>
        <taxon>Bacilli</taxon>
        <taxon>Bacillales</taxon>
        <taxon>Paenibacillaceae</taxon>
        <taxon>Saccharibacillus</taxon>
    </lineage>
</organism>
<keyword evidence="1" id="KW-0805">Transcription regulation</keyword>
<dbReference type="Pfam" id="PF13280">
    <property type="entry name" value="WYL"/>
    <property type="match status" value="1"/>
</dbReference>
<dbReference type="PROSITE" id="PS51000">
    <property type="entry name" value="HTH_DEOR_2"/>
    <property type="match status" value="1"/>
</dbReference>
<evidence type="ECO:0000313" key="4">
    <source>
        <dbReference type="EMBL" id="QDH21203.1"/>
    </source>
</evidence>
<evidence type="ECO:0000256" key="1">
    <source>
        <dbReference type="ARBA" id="ARBA00023015"/>
    </source>
</evidence>
<dbReference type="InterPro" id="IPR036390">
    <property type="entry name" value="WH_DNA-bd_sf"/>
</dbReference>
<protein>
    <submittedName>
        <fullName evidence="4">YafY family transcriptional regulator</fullName>
    </submittedName>
</protein>
<dbReference type="InterPro" id="IPR051534">
    <property type="entry name" value="CBASS_pafABC_assoc_protein"/>
</dbReference>
<dbReference type="SUPFAM" id="SSF46785">
    <property type="entry name" value="Winged helix' DNA-binding domain"/>
    <property type="match status" value="1"/>
</dbReference>
<dbReference type="AlphaFoldDB" id="A0A4Y6UU32"/>
<name>A0A4Y6UU32_SACBS</name>
<feature type="domain" description="HTH deoR-type" evidence="3">
    <location>
        <begin position="3"/>
        <end position="62"/>
    </location>
</feature>
<dbReference type="EMBL" id="CP041217">
    <property type="protein sequence ID" value="QDH21203.1"/>
    <property type="molecule type" value="Genomic_DNA"/>
</dbReference>
<dbReference type="RefSeq" id="WP_141447750.1">
    <property type="nucleotide sequence ID" value="NZ_CP041217.1"/>
</dbReference>
<dbReference type="PROSITE" id="PS52050">
    <property type="entry name" value="WYL"/>
    <property type="match status" value="1"/>
</dbReference>
<dbReference type="KEGG" id="saca:FFV09_10280"/>
<proteinExistence type="predicted"/>
<dbReference type="PANTHER" id="PTHR34580">
    <property type="match status" value="1"/>
</dbReference>
<dbReference type="Proteomes" id="UP000316968">
    <property type="component" value="Chromosome"/>
</dbReference>
<reference evidence="4 5" key="1">
    <citation type="submission" date="2019-06" db="EMBL/GenBank/DDBJ databases">
        <title>Saccharibacillus brassicae sp. nov., an endophytic bacterium isolated from Chinese cabbage seeds (Brassica pekinensis).</title>
        <authorList>
            <person name="Jiang L."/>
            <person name="Lee J."/>
            <person name="Kim S.W."/>
        </authorList>
    </citation>
    <scope>NUCLEOTIDE SEQUENCE [LARGE SCALE GENOMIC DNA]</scope>
    <source>
        <strain evidence="5">KCTC 43072 / ATSA2</strain>
    </source>
</reference>
<dbReference type="PIRSF" id="PIRSF016838">
    <property type="entry name" value="PafC"/>
    <property type="match status" value="1"/>
</dbReference>
<keyword evidence="2" id="KW-0804">Transcription</keyword>
<dbReference type="InterPro" id="IPR013196">
    <property type="entry name" value="HTH_11"/>
</dbReference>